<feature type="domain" description="PAC" evidence="2">
    <location>
        <begin position="616"/>
        <end position="668"/>
    </location>
</feature>
<reference evidence="4 5" key="1">
    <citation type="journal article" date="2013" name="PLoS ONE">
        <title>The first genomic and proteomic characterization of a deep-sea sulfate reducer: insights into the piezophilic lifestyle of Desulfovibrio piezophilus.</title>
        <authorList>
            <person name="Pradel N."/>
            <person name="Ji B."/>
            <person name="Gimenez G."/>
            <person name="Talla E."/>
            <person name="Lenoble P."/>
            <person name="Garel M."/>
            <person name="Tamburini C."/>
            <person name="Fourquet P."/>
            <person name="Lebrun R."/>
            <person name="Bertin P."/>
            <person name="Denis Y."/>
            <person name="Pophillat M."/>
            <person name="Barbe V."/>
            <person name="Ollivier B."/>
            <person name="Dolla A."/>
        </authorList>
    </citation>
    <scope>NUCLEOTIDE SEQUENCE [LARGE SCALE GENOMIC DNA]</scope>
    <source>
        <strain evidence="5">DSM 10523 / SB164P1</strain>
    </source>
</reference>
<dbReference type="InterPro" id="IPR000160">
    <property type="entry name" value="GGDEF_dom"/>
</dbReference>
<dbReference type="InterPro" id="IPR013767">
    <property type="entry name" value="PAS_fold"/>
</dbReference>
<dbReference type="PROSITE" id="PS50112">
    <property type="entry name" value="PAS"/>
    <property type="match status" value="2"/>
</dbReference>
<protein>
    <submittedName>
        <fullName evidence="4">Diguanylate cyclase with PAS/PAC sensor</fullName>
    </submittedName>
</protein>
<dbReference type="BioCyc" id="DPIE1322246:BN4_RS12570-MONOMER"/>
<accession>M1WMK1</accession>
<dbReference type="SMART" id="SM00086">
    <property type="entry name" value="PAC"/>
    <property type="match status" value="3"/>
</dbReference>
<dbReference type="InterPro" id="IPR000014">
    <property type="entry name" value="PAS"/>
</dbReference>
<keyword evidence="5" id="KW-1185">Reference proteome</keyword>
<feature type="domain" description="PAS" evidence="1">
    <location>
        <begin position="289"/>
        <end position="360"/>
    </location>
</feature>
<name>M1WMK1_PSEP2</name>
<dbReference type="Pfam" id="PF00989">
    <property type="entry name" value="PAS"/>
    <property type="match status" value="2"/>
</dbReference>
<evidence type="ECO:0000259" key="1">
    <source>
        <dbReference type="PROSITE" id="PS50112"/>
    </source>
</evidence>
<reference evidence="5" key="2">
    <citation type="journal article" date="2013" name="Stand. Genomic Sci.">
        <title>Complete genome sequence of Desulfocapsa sulfexigens, a marine deltaproteobacterium specialized in disproportionating inorganic sulfur compounds.</title>
        <authorList>
            <person name="Finster K.W."/>
            <person name="Kjeldsen K.U."/>
            <person name="Kube M."/>
            <person name="Reinhardt R."/>
            <person name="Mussmann M."/>
            <person name="Amann R."/>
            <person name="Schreiber L."/>
        </authorList>
    </citation>
    <scope>NUCLEOTIDE SEQUENCE [LARGE SCALE GENOMIC DNA]</scope>
    <source>
        <strain evidence="5">DSM 10523 / SB164P1</strain>
    </source>
</reference>
<dbReference type="PANTHER" id="PTHR44757">
    <property type="entry name" value="DIGUANYLATE CYCLASE DGCP"/>
    <property type="match status" value="1"/>
</dbReference>
<dbReference type="InterPro" id="IPR029787">
    <property type="entry name" value="Nucleotide_cyclase"/>
</dbReference>
<dbReference type="GO" id="GO:0006355">
    <property type="term" value="P:regulation of DNA-templated transcription"/>
    <property type="evidence" value="ECO:0007669"/>
    <property type="project" value="InterPro"/>
</dbReference>
<dbReference type="eggNOG" id="COG2202">
    <property type="taxonomic scope" value="Bacteria"/>
</dbReference>
<proteinExistence type="predicted"/>
<evidence type="ECO:0000259" key="3">
    <source>
        <dbReference type="PROSITE" id="PS50887"/>
    </source>
</evidence>
<evidence type="ECO:0000313" key="4">
    <source>
        <dbReference type="EMBL" id="CCH49740.1"/>
    </source>
</evidence>
<feature type="domain" description="PAS" evidence="1">
    <location>
        <begin position="545"/>
        <end position="609"/>
    </location>
</feature>
<dbReference type="Proteomes" id="UP000011724">
    <property type="component" value="Chromosome"/>
</dbReference>
<sequence>MAQLQSIIFAKTRHLAKKAQALAEPSFFPATAVPGLDFWLKVADALGKYIQTNFKTEIDQAALQIAHSLGTSVLAPLAIWHSEAEGTKHLSPAECIAVLKAFRHASLTLLNETDLTEKTQVHRLFDTLELEVCRTATWPPDKTISHGSCSTDRIPACENRFLSLFKSLAEAVFFLDSEHRIECLNQAAMGLLWNIEPDPSLQGATSLPDISSAPLLAETLPWLEKALQNSAPFLKQEHHLSCIVESEEKSRYFSITISRQEPSNPQSALTLIVDDITGSVETQIQLARERSLSSNYLDVVGTIVVGLDPSGTVMLINRTGCETLGYEKNDLVGHNWYKTMVPESNRKIIYDSISAIFESGEDNDDEYTNIIITKSGEHRLIAWKNRLLRNEEGAPVAILCSGTDITRQRKTEEALAEKELWLRNTFVALGEAVLIVSPENIVIDTNPAAETVFQMPREDICGKSADNLHIDTAHADEFRQLTKEAFERGESATFEFSMRRKNNQTFPTEHSVSLITGDDGTVLGEVNALRDISNRKKAERVLQESEDKFRRIFETIEEGFIVTDMDGIIQMVNPATCNLLGYEEVDLIGHNMVMLYANLDDRARLRQSLLAKGHVHGFHLTAVRKDGTHIVIESNTHLVHDKEGIPFAFEGTFRDITARIEADRVLREREKQYRAFFENNHAVMLLEDPKTGDIIDANPAASEFYGYDIETMRTMNMSQIIALTEAEVYREMHNAHSQGRSHFIFKHRLENKEIRDVEVYSGPIMVRGNQLLYSVIHDVTTRIRLEKDMTRMATTDALTGASNRHRFFLLAAAELKRAKRYKRPLAVLMLDIDYFKSINDTYGHQAGDAVLKAMAALTMANLRETDVFGRLGGEEFAVLLPETDQENALIAAERLREDLGQLKVVVNEQEIHFTVSIGLSLAHKRDKIIEETLYRADEALYKAKRGGRNRIEFGTATRS</sequence>
<feature type="domain" description="GGDEF" evidence="3">
    <location>
        <begin position="823"/>
        <end position="956"/>
    </location>
</feature>
<gene>
    <name evidence="4" type="ordered locus">BN4_12505</name>
</gene>
<dbReference type="InterPro" id="IPR001610">
    <property type="entry name" value="PAC"/>
</dbReference>
<dbReference type="PANTHER" id="PTHR44757:SF2">
    <property type="entry name" value="BIOFILM ARCHITECTURE MAINTENANCE PROTEIN MBAA"/>
    <property type="match status" value="1"/>
</dbReference>
<dbReference type="CDD" id="cd01949">
    <property type="entry name" value="GGDEF"/>
    <property type="match status" value="1"/>
</dbReference>
<evidence type="ECO:0000313" key="5">
    <source>
        <dbReference type="Proteomes" id="UP000011724"/>
    </source>
</evidence>
<dbReference type="Pfam" id="PF13426">
    <property type="entry name" value="PAS_9"/>
    <property type="match status" value="2"/>
</dbReference>
<dbReference type="STRING" id="1322246.BN4_12505"/>
<dbReference type="eggNOG" id="COG3706">
    <property type="taxonomic scope" value="Bacteria"/>
</dbReference>
<dbReference type="InterPro" id="IPR000700">
    <property type="entry name" value="PAS-assoc_C"/>
</dbReference>
<dbReference type="CDD" id="cd00130">
    <property type="entry name" value="PAS"/>
    <property type="match status" value="4"/>
</dbReference>
<dbReference type="OrthoDB" id="5460745at2"/>
<dbReference type="PROSITE" id="PS50113">
    <property type="entry name" value="PAC"/>
    <property type="match status" value="3"/>
</dbReference>
<dbReference type="AlphaFoldDB" id="M1WMK1"/>
<dbReference type="NCBIfam" id="TIGR00254">
    <property type="entry name" value="GGDEF"/>
    <property type="match status" value="1"/>
</dbReference>
<dbReference type="SUPFAM" id="SSF55073">
    <property type="entry name" value="Nucleotide cyclase"/>
    <property type="match status" value="1"/>
</dbReference>
<dbReference type="SMART" id="SM00267">
    <property type="entry name" value="GGDEF"/>
    <property type="match status" value="1"/>
</dbReference>
<dbReference type="Gene3D" id="3.30.450.20">
    <property type="entry name" value="PAS domain"/>
    <property type="match status" value="5"/>
</dbReference>
<dbReference type="EMBL" id="FO203427">
    <property type="protein sequence ID" value="CCH49740.1"/>
    <property type="molecule type" value="Genomic_DNA"/>
</dbReference>
<dbReference type="eggNOG" id="COG5001">
    <property type="taxonomic scope" value="Bacteria"/>
</dbReference>
<dbReference type="RefSeq" id="WP_015415783.1">
    <property type="nucleotide sequence ID" value="NC_020409.1"/>
</dbReference>
<dbReference type="HOGENOM" id="CLU_012759_0_0_7"/>
<feature type="domain" description="PAC" evidence="2">
    <location>
        <begin position="365"/>
        <end position="417"/>
    </location>
</feature>
<dbReference type="Pfam" id="PF00990">
    <property type="entry name" value="GGDEF"/>
    <property type="match status" value="1"/>
</dbReference>
<dbReference type="PROSITE" id="PS50887">
    <property type="entry name" value="GGDEF"/>
    <property type="match status" value="1"/>
</dbReference>
<dbReference type="SUPFAM" id="SSF55785">
    <property type="entry name" value="PYP-like sensor domain (PAS domain)"/>
    <property type="match status" value="4"/>
</dbReference>
<dbReference type="Gene3D" id="3.30.70.270">
    <property type="match status" value="1"/>
</dbReference>
<dbReference type="SMART" id="SM00091">
    <property type="entry name" value="PAS"/>
    <property type="match status" value="5"/>
</dbReference>
<dbReference type="InterPro" id="IPR043128">
    <property type="entry name" value="Rev_trsase/Diguanyl_cyclase"/>
</dbReference>
<dbReference type="InterPro" id="IPR035965">
    <property type="entry name" value="PAS-like_dom_sf"/>
</dbReference>
<feature type="domain" description="PAC" evidence="2">
    <location>
        <begin position="492"/>
        <end position="544"/>
    </location>
</feature>
<organism evidence="4 5">
    <name type="scientific">Pseudodesulfovibrio piezophilus (strain DSM 21447 / JCM 15486 / C1TLV30)</name>
    <name type="common">Desulfovibrio piezophilus</name>
    <dbReference type="NCBI Taxonomy" id="1322246"/>
    <lineage>
        <taxon>Bacteria</taxon>
        <taxon>Pseudomonadati</taxon>
        <taxon>Thermodesulfobacteriota</taxon>
        <taxon>Desulfovibrionia</taxon>
        <taxon>Desulfovibrionales</taxon>
        <taxon>Desulfovibrionaceae</taxon>
    </lineage>
</organism>
<dbReference type="GO" id="GO:0003824">
    <property type="term" value="F:catalytic activity"/>
    <property type="evidence" value="ECO:0007669"/>
    <property type="project" value="UniProtKB-ARBA"/>
</dbReference>
<evidence type="ECO:0000259" key="2">
    <source>
        <dbReference type="PROSITE" id="PS50113"/>
    </source>
</evidence>
<dbReference type="KEGG" id="dpi:BN4_12505"/>
<dbReference type="NCBIfam" id="TIGR00229">
    <property type="entry name" value="sensory_box"/>
    <property type="match status" value="4"/>
</dbReference>
<dbReference type="FunFam" id="3.30.70.270:FF:000001">
    <property type="entry name" value="Diguanylate cyclase domain protein"/>
    <property type="match status" value="1"/>
</dbReference>
<dbReference type="PATRIC" id="fig|879567.3.peg.2683"/>
<dbReference type="InterPro" id="IPR052155">
    <property type="entry name" value="Biofilm_reg_signaling"/>
</dbReference>